<dbReference type="EMBL" id="QNRX01000016">
    <property type="protein sequence ID" value="RBP60350.1"/>
    <property type="molecule type" value="Genomic_DNA"/>
</dbReference>
<proteinExistence type="predicted"/>
<organism evidence="2 3">
    <name type="scientific">Alkalibaculum bacchi</name>
    <dbReference type="NCBI Taxonomy" id="645887"/>
    <lineage>
        <taxon>Bacteria</taxon>
        <taxon>Bacillati</taxon>
        <taxon>Bacillota</taxon>
        <taxon>Clostridia</taxon>
        <taxon>Eubacteriales</taxon>
        <taxon>Eubacteriaceae</taxon>
        <taxon>Alkalibaculum</taxon>
    </lineage>
</organism>
<evidence type="ECO:0000313" key="2">
    <source>
        <dbReference type="EMBL" id="RBP60350.1"/>
    </source>
</evidence>
<name>A0A366I080_9FIRM</name>
<accession>A0A366I080</accession>
<reference evidence="2 3" key="1">
    <citation type="submission" date="2018-06" db="EMBL/GenBank/DDBJ databases">
        <title>Genomic Encyclopedia of Type Strains, Phase IV (KMG-IV): sequencing the most valuable type-strain genomes for metagenomic binning, comparative biology and taxonomic classification.</title>
        <authorList>
            <person name="Goeker M."/>
        </authorList>
    </citation>
    <scope>NUCLEOTIDE SEQUENCE [LARGE SCALE GENOMIC DNA]</scope>
    <source>
        <strain evidence="2 3">DSM 22112</strain>
    </source>
</reference>
<gene>
    <name evidence="2" type="ORF">DES36_1166</name>
</gene>
<evidence type="ECO:0000313" key="3">
    <source>
        <dbReference type="Proteomes" id="UP000253490"/>
    </source>
</evidence>
<comment type="caution">
    <text evidence="2">The sequence shown here is derived from an EMBL/GenBank/DDBJ whole genome shotgun (WGS) entry which is preliminary data.</text>
</comment>
<feature type="transmembrane region" description="Helical" evidence="1">
    <location>
        <begin position="20"/>
        <end position="39"/>
    </location>
</feature>
<evidence type="ECO:0000256" key="1">
    <source>
        <dbReference type="SAM" id="Phobius"/>
    </source>
</evidence>
<keyword evidence="1" id="KW-0812">Transmembrane</keyword>
<protein>
    <submittedName>
        <fullName evidence="2">Uncharacterized protein</fullName>
    </submittedName>
</protein>
<sequence>MRLHIAITLSGIKSKLDKELITAAVIKLIEIVVLVSLTLSRVTTLSNNGVNSKIMYIYGKFMKYVTWAFYLSNLFSLNDISVGQVESILYEGQGL</sequence>
<dbReference type="AlphaFoldDB" id="A0A366I080"/>
<keyword evidence="3" id="KW-1185">Reference proteome</keyword>
<keyword evidence="1" id="KW-1133">Transmembrane helix</keyword>
<dbReference type="Proteomes" id="UP000253490">
    <property type="component" value="Unassembled WGS sequence"/>
</dbReference>
<keyword evidence="1" id="KW-0472">Membrane</keyword>